<keyword evidence="2" id="KW-0378">Hydrolase</keyword>
<sequence>MKRFLAILLFIIISLSAHAQKYDWYLNGQIIKGFILKHNQYVSHLAVSNPSGIELSFQQRLNGRREWESLYNKPIVNYGLSYYNLRNPKLGHLIVGAANMDLPISRKENTALYFRIGTGLVYSTNPYDRETNNQNNMISTPITILLQTRLTYEININDKFNLTPNLNVTHASNGAQRAPNRGINIITANLGMSYKIISKTEEINNAIKPIEKIPYQLYFSLSGGYNTKTLQVRDSKPFFNVIIFGQKYLNKKSDVGIGLDYSHNTALKEQIQQDWQRIRNNEKIEDFRRVSLLLGHELKFGKLGFITQLGIYVYDPSAKNMPVYQRYGLRYQFHDHLMAIASLKTHAATAEQSEFGIGWRF</sequence>
<dbReference type="GO" id="GO:0016787">
    <property type="term" value="F:hydrolase activity"/>
    <property type="evidence" value="ECO:0007669"/>
    <property type="project" value="UniProtKB-KW"/>
</dbReference>
<keyword evidence="1" id="KW-0732">Signal</keyword>
<reference evidence="2" key="1">
    <citation type="submission" date="2023-08" db="EMBL/GenBank/DDBJ databases">
        <title>Comparative genomics and taxonomic characterization of three novel marine species of genus Marivirga.</title>
        <authorList>
            <person name="Muhammad N."/>
            <person name="Kim S.-G."/>
        </authorList>
    </citation>
    <scope>NUCLEOTIDE SEQUENCE [LARGE SCALE GENOMIC DNA]</scope>
    <source>
        <strain evidence="2">ABR2-2</strain>
    </source>
</reference>
<dbReference type="Proteomes" id="UP001244443">
    <property type="component" value="Chromosome"/>
</dbReference>
<evidence type="ECO:0000313" key="3">
    <source>
        <dbReference type="Proteomes" id="UP001244443"/>
    </source>
</evidence>
<dbReference type="EMBL" id="CP129970">
    <property type="protein sequence ID" value="WMN06960.1"/>
    <property type="molecule type" value="Genomic_DNA"/>
</dbReference>
<dbReference type="Gene3D" id="2.40.160.20">
    <property type="match status" value="1"/>
</dbReference>
<name>A0AA51N9G0_9BACT</name>
<dbReference type="InterPro" id="IPR018550">
    <property type="entry name" value="Lipid-A_deacylase-rel"/>
</dbReference>
<feature type="signal peptide" evidence="1">
    <location>
        <begin position="1"/>
        <end position="19"/>
    </location>
</feature>
<proteinExistence type="predicted"/>
<dbReference type="AlphaFoldDB" id="A0AA51N9G0"/>
<keyword evidence="3" id="KW-1185">Reference proteome</keyword>
<protein>
    <submittedName>
        <fullName evidence="2">Acyloxyacyl hydrolase</fullName>
    </submittedName>
</protein>
<organism evidence="2 3">
    <name type="scientific">Marivirga arenosa</name>
    <dbReference type="NCBI Taxonomy" id="3059076"/>
    <lineage>
        <taxon>Bacteria</taxon>
        <taxon>Pseudomonadati</taxon>
        <taxon>Bacteroidota</taxon>
        <taxon>Cytophagia</taxon>
        <taxon>Cytophagales</taxon>
        <taxon>Marivirgaceae</taxon>
        <taxon>Marivirga</taxon>
    </lineage>
</organism>
<dbReference type="RefSeq" id="WP_308356956.1">
    <property type="nucleotide sequence ID" value="NZ_CP129970.2"/>
</dbReference>
<feature type="chain" id="PRO_5041466600" evidence="1">
    <location>
        <begin position="20"/>
        <end position="361"/>
    </location>
</feature>
<dbReference type="Pfam" id="PF09411">
    <property type="entry name" value="PagL"/>
    <property type="match status" value="1"/>
</dbReference>
<evidence type="ECO:0000256" key="1">
    <source>
        <dbReference type="SAM" id="SignalP"/>
    </source>
</evidence>
<accession>A0AA51N9G0</accession>
<gene>
    <name evidence="2" type="ORF">QYS48_34415</name>
</gene>
<evidence type="ECO:0000313" key="2">
    <source>
        <dbReference type="EMBL" id="WMN06960.1"/>
    </source>
</evidence>